<evidence type="ECO:0000259" key="1">
    <source>
        <dbReference type="PROSITE" id="PS51459"/>
    </source>
</evidence>
<dbReference type="PROSITE" id="PS51459">
    <property type="entry name" value="FIDO"/>
    <property type="match status" value="1"/>
</dbReference>
<proteinExistence type="predicted"/>
<gene>
    <name evidence="2" type="ORF">GCM10009105_34940</name>
</gene>
<dbReference type="Proteomes" id="UP001501523">
    <property type="component" value="Unassembled WGS sequence"/>
</dbReference>
<dbReference type="EMBL" id="BAAAEU010000025">
    <property type="protein sequence ID" value="GAA0723168.1"/>
    <property type="molecule type" value="Genomic_DNA"/>
</dbReference>
<evidence type="ECO:0000313" key="2">
    <source>
        <dbReference type="EMBL" id="GAA0723168.1"/>
    </source>
</evidence>
<name>A0ABP3U4T9_9GAMM</name>
<reference evidence="3" key="1">
    <citation type="journal article" date="2019" name="Int. J. Syst. Evol. Microbiol.">
        <title>The Global Catalogue of Microorganisms (GCM) 10K type strain sequencing project: providing services to taxonomists for standard genome sequencing and annotation.</title>
        <authorList>
            <consortium name="The Broad Institute Genomics Platform"/>
            <consortium name="The Broad Institute Genome Sequencing Center for Infectious Disease"/>
            <person name="Wu L."/>
            <person name="Ma J."/>
        </authorList>
    </citation>
    <scope>NUCLEOTIDE SEQUENCE [LARGE SCALE GENOMIC DNA]</scope>
    <source>
        <strain evidence="3">JCM 15421</strain>
    </source>
</reference>
<dbReference type="InterPro" id="IPR036597">
    <property type="entry name" value="Fido-like_dom_sf"/>
</dbReference>
<dbReference type="PANTHER" id="PTHR13504:SF38">
    <property type="entry name" value="FIDO DOMAIN-CONTAINING PROTEIN"/>
    <property type="match status" value="1"/>
</dbReference>
<dbReference type="Pfam" id="PF02661">
    <property type="entry name" value="Fic"/>
    <property type="match status" value="1"/>
</dbReference>
<evidence type="ECO:0000313" key="3">
    <source>
        <dbReference type="Proteomes" id="UP001501523"/>
    </source>
</evidence>
<dbReference type="RefSeq" id="WP_343793570.1">
    <property type="nucleotide sequence ID" value="NZ_BAAAEU010000025.1"/>
</dbReference>
<keyword evidence="3" id="KW-1185">Reference proteome</keyword>
<dbReference type="Gene3D" id="1.10.3290.10">
    <property type="entry name" value="Fido-like domain"/>
    <property type="match status" value="1"/>
</dbReference>
<accession>A0ABP3U4T9</accession>
<sequence>MPKLIPPEDLAAVHMIVAQHPEGVGIEALQKALATTPRRSLQRRLAELVKRGRLLSEGRGRAIRYRIVPPSTAEIVRPEGQPGTPAAAENYVPLSAAGAEVRMLVQRPIAARTPVGYNSAFLDGYIPNTTNYLSEPIRQRLHELGRSPVGERPAGTYARHILNRLLVDLSWASSRLEGNTYTRLDTQNLIEFGMFAAGKDQLEAQMILNHKAAIEMLVENADEIGFNAYTFCNLHALLSDNLLPDPGASGRIRTIPVDITGTVYQPLAIPQQIEEFFRQILAKADAIADPFEQAFFIMAHIPYLQPFEDVNKRVSRLGANISVIRSNLAPLSFVDVPERSYADAVLGVYELNRIELLIDVFTWAYERSCQRYTVLRDALPEPDPLRLRYRTQLRDVVAIIVRNIQPIESETIREHAAALVAEGDLPDFVAMVANELHHLHEGNVARYGLRLSEFTDWKLRTQTSVSRARE</sequence>
<dbReference type="InterPro" id="IPR040198">
    <property type="entry name" value="Fido_containing"/>
</dbReference>
<dbReference type="PANTHER" id="PTHR13504">
    <property type="entry name" value="FIDO DOMAIN-CONTAINING PROTEIN DDB_G0283145"/>
    <property type="match status" value="1"/>
</dbReference>
<dbReference type="SUPFAM" id="SSF140931">
    <property type="entry name" value="Fic-like"/>
    <property type="match status" value="1"/>
</dbReference>
<organism evidence="2 3">
    <name type="scientific">Dokdonella soli</name>
    <dbReference type="NCBI Taxonomy" id="529810"/>
    <lineage>
        <taxon>Bacteria</taxon>
        <taxon>Pseudomonadati</taxon>
        <taxon>Pseudomonadota</taxon>
        <taxon>Gammaproteobacteria</taxon>
        <taxon>Lysobacterales</taxon>
        <taxon>Rhodanobacteraceae</taxon>
        <taxon>Dokdonella</taxon>
    </lineage>
</organism>
<protein>
    <recommendedName>
        <fullName evidence="1">Fido domain-containing protein</fullName>
    </recommendedName>
</protein>
<feature type="domain" description="Fido" evidence="1">
    <location>
        <begin position="226"/>
        <end position="363"/>
    </location>
</feature>
<comment type="caution">
    <text evidence="2">The sequence shown here is derived from an EMBL/GenBank/DDBJ whole genome shotgun (WGS) entry which is preliminary data.</text>
</comment>
<dbReference type="InterPro" id="IPR003812">
    <property type="entry name" value="Fido"/>
</dbReference>